<evidence type="ECO:0000313" key="4">
    <source>
        <dbReference type="Proteomes" id="UP000606974"/>
    </source>
</evidence>
<feature type="region of interest" description="Disordered" evidence="1">
    <location>
        <begin position="407"/>
        <end position="440"/>
    </location>
</feature>
<dbReference type="Pfam" id="PF14661">
    <property type="entry name" value="HAUS6_N"/>
    <property type="match status" value="1"/>
</dbReference>
<feature type="compositionally biased region" description="Acidic residues" evidence="1">
    <location>
        <begin position="720"/>
        <end position="729"/>
    </location>
</feature>
<name>A0A8H7ALN9_9EURO</name>
<feature type="compositionally biased region" description="Polar residues" evidence="1">
    <location>
        <begin position="423"/>
        <end position="434"/>
    </location>
</feature>
<feature type="compositionally biased region" description="Basic and acidic residues" evidence="1">
    <location>
        <begin position="758"/>
        <end position="767"/>
    </location>
</feature>
<protein>
    <recommendedName>
        <fullName evidence="2">HAUS augmin-like complex subunit 6 N-terminal domain-containing protein</fullName>
    </recommendedName>
</protein>
<evidence type="ECO:0000259" key="2">
    <source>
        <dbReference type="Pfam" id="PF14661"/>
    </source>
</evidence>
<organism evidence="3 4">
    <name type="scientific">Endocarpon pusillum</name>
    <dbReference type="NCBI Taxonomy" id="364733"/>
    <lineage>
        <taxon>Eukaryota</taxon>
        <taxon>Fungi</taxon>
        <taxon>Dikarya</taxon>
        <taxon>Ascomycota</taxon>
        <taxon>Pezizomycotina</taxon>
        <taxon>Eurotiomycetes</taxon>
        <taxon>Chaetothyriomycetidae</taxon>
        <taxon>Verrucariales</taxon>
        <taxon>Verrucariaceae</taxon>
        <taxon>Endocarpon</taxon>
    </lineage>
</organism>
<dbReference type="InterPro" id="IPR028163">
    <property type="entry name" value="HAUS_6_N"/>
</dbReference>
<sequence>MPVCSKTQTADVPAPNWAGPSNIVAFLRCLRLLDLDLLDDWPVIHKELFSVKAAQPNLQQRVKCVEWSLYRLFETWDPTYTKDKLRPFFPPLAPLQSINLRAALYRGLTELKKNGILGKEVILRKTMLDECKGDKLEEVLRVFTMAILRKEACRRLHSVSPTPTRYVEVLTAPEDLSIEQRQRLLPLVLAHRINLKKQLNERRRIDGEFRNEMRHLDDARAKLREKREMVLARQGKLPNVTQEKLEAISDDVQAAWTGNEQWAEVLLHGGLSDLELPLTRNSVRDGAQQICSTTENEPLSCPPNNLLADLNERIEKHRSRLRKWTEFRDSLEKSQKDPRRETPVQTRKPILDFSAHQELRPGMPRNESVVSTEPVLQAPSYHSEVIEAMRAELANLREYNSPREVFSTKSSSQYHVKSDVQQKHNSTGTVSNTEEPPLEGKSGVTEIFRGDDTIGQSNHQAGEYGVWQQDILKHRDDYFSQIQWDDTEGTSPIQDTHIAQQPSEPSRARVPNNNVEQSKTTLSEASKCHFIESSVVQLHPVSRNRYDDEVSSPTFKEGRLRSSAQPRQLLQNQITPQQSTDPIPTASEPDIFSANPPSPSPPKPTGTSLLERTRQSMALLPSSTDTAPINPTRQTASSQDRQPQNLNLKPKPRPKHAGLSPATTTLPPNRSATAIPKHPFSKARTTPNPKPTPDQIQTQTAQETSSASYSTPQRGSDQGGDVEDADLDLFSEQADYASVFKSRPKVAVSPPVIGSSSPERRSPDRRGSAFGSLGEAEHENEVDEQGGGWRWR</sequence>
<proteinExistence type="predicted"/>
<feature type="compositionally biased region" description="Polar residues" evidence="1">
    <location>
        <begin position="511"/>
        <end position="521"/>
    </location>
</feature>
<dbReference type="OrthoDB" id="5575722at2759"/>
<feature type="region of interest" description="Disordered" evidence="1">
    <location>
        <begin position="544"/>
        <end position="608"/>
    </location>
</feature>
<feature type="compositionally biased region" description="Polar residues" evidence="1">
    <location>
        <begin position="487"/>
        <end position="504"/>
    </location>
</feature>
<feature type="region of interest" description="Disordered" evidence="1">
    <location>
        <begin position="487"/>
        <end position="521"/>
    </location>
</feature>
<feature type="domain" description="HAUS augmin-like complex subunit 6 N-terminal" evidence="2">
    <location>
        <begin position="26"/>
        <end position="256"/>
    </location>
</feature>
<feature type="compositionally biased region" description="Polar residues" evidence="1">
    <location>
        <begin position="621"/>
        <end position="647"/>
    </location>
</feature>
<feature type="region of interest" description="Disordered" evidence="1">
    <location>
        <begin position="329"/>
        <end position="369"/>
    </location>
</feature>
<feature type="region of interest" description="Disordered" evidence="1">
    <location>
        <begin position="620"/>
        <end position="792"/>
    </location>
</feature>
<feature type="compositionally biased region" description="Polar residues" evidence="1">
    <location>
        <begin position="694"/>
        <end position="716"/>
    </location>
</feature>
<keyword evidence="4" id="KW-1185">Reference proteome</keyword>
<accession>A0A8H7ALN9</accession>
<dbReference type="AlphaFoldDB" id="A0A8H7ALN9"/>
<evidence type="ECO:0000313" key="3">
    <source>
        <dbReference type="EMBL" id="KAF7509227.1"/>
    </source>
</evidence>
<feature type="compositionally biased region" description="Basic and acidic residues" evidence="1">
    <location>
        <begin position="329"/>
        <end position="342"/>
    </location>
</feature>
<dbReference type="EMBL" id="JAACFV010000044">
    <property type="protein sequence ID" value="KAF7509227.1"/>
    <property type="molecule type" value="Genomic_DNA"/>
</dbReference>
<feature type="compositionally biased region" description="Polar residues" evidence="1">
    <location>
        <begin position="562"/>
        <end position="582"/>
    </location>
</feature>
<dbReference type="Proteomes" id="UP000606974">
    <property type="component" value="Unassembled WGS sequence"/>
</dbReference>
<comment type="caution">
    <text evidence="3">The sequence shown here is derived from an EMBL/GenBank/DDBJ whole genome shotgun (WGS) entry which is preliminary data.</text>
</comment>
<gene>
    <name evidence="3" type="ORF">GJ744_008287</name>
</gene>
<reference evidence="3" key="1">
    <citation type="submission" date="2020-02" db="EMBL/GenBank/DDBJ databases">
        <authorList>
            <person name="Palmer J.M."/>
        </authorList>
    </citation>
    <scope>NUCLEOTIDE SEQUENCE</scope>
    <source>
        <strain evidence="3">EPUS1.4</strain>
        <tissue evidence="3">Thallus</tissue>
    </source>
</reference>
<evidence type="ECO:0000256" key="1">
    <source>
        <dbReference type="SAM" id="MobiDB-lite"/>
    </source>
</evidence>
<feature type="compositionally biased region" description="Polar residues" evidence="1">
    <location>
        <begin position="661"/>
        <end position="672"/>
    </location>
</feature>